<dbReference type="Proteomes" id="UP000030697">
    <property type="component" value="Unassembled WGS sequence"/>
</dbReference>
<name>W7JDJ2_PLAFA</name>
<organism evidence="1 2">
    <name type="scientific">Plasmodium falciparum UGT5.1</name>
    <dbReference type="NCBI Taxonomy" id="1237627"/>
    <lineage>
        <taxon>Eukaryota</taxon>
        <taxon>Sar</taxon>
        <taxon>Alveolata</taxon>
        <taxon>Apicomplexa</taxon>
        <taxon>Aconoidasida</taxon>
        <taxon>Haemosporida</taxon>
        <taxon>Plasmodiidae</taxon>
        <taxon>Plasmodium</taxon>
        <taxon>Plasmodium (Laverania)</taxon>
    </lineage>
</organism>
<sequence>MNRFYQYNNKRTSLAHIMEHINYHKMDKMIVVNVKHCLKKHLCVYKDERSDVTQHHMTFMQLVCNCNGMMCVKVHECVQQR</sequence>
<dbReference type="AlphaFoldDB" id="W7JDJ2"/>
<proteinExistence type="predicted"/>
<evidence type="ECO:0000313" key="1">
    <source>
        <dbReference type="EMBL" id="EWC76960.1"/>
    </source>
</evidence>
<evidence type="ECO:0000313" key="2">
    <source>
        <dbReference type="Proteomes" id="UP000030697"/>
    </source>
</evidence>
<reference evidence="1 2" key="1">
    <citation type="submission" date="2013-02" db="EMBL/GenBank/DDBJ databases">
        <title>The Genome Sequence of Plasmodium falciparum UGT5.1.</title>
        <authorList>
            <consortium name="The Broad Institute Genome Sequencing Platform"/>
            <consortium name="The Broad Institute Genome Sequencing Center for Infectious Disease"/>
            <person name="Neafsey D."/>
            <person name="Cheeseman I."/>
            <person name="Volkman S."/>
            <person name="Adams J."/>
            <person name="Walker B."/>
            <person name="Young S.K."/>
            <person name="Zeng Q."/>
            <person name="Gargeya S."/>
            <person name="Fitzgerald M."/>
            <person name="Haas B."/>
            <person name="Abouelleil A."/>
            <person name="Alvarado L."/>
            <person name="Arachchi H.M."/>
            <person name="Berlin A.M."/>
            <person name="Chapman S.B."/>
            <person name="Dewar J."/>
            <person name="Goldberg J."/>
            <person name="Griggs A."/>
            <person name="Gujja S."/>
            <person name="Hansen M."/>
            <person name="Howarth C."/>
            <person name="Imamovic A."/>
            <person name="Larimer J."/>
            <person name="McCowan C."/>
            <person name="Murphy C."/>
            <person name="Neiman D."/>
            <person name="Pearson M."/>
            <person name="Priest M."/>
            <person name="Roberts A."/>
            <person name="Saif S."/>
            <person name="Shea T."/>
            <person name="Sisk P."/>
            <person name="Sykes S."/>
            <person name="Wortman J."/>
            <person name="Nusbaum C."/>
            <person name="Birren B."/>
        </authorList>
    </citation>
    <scope>NUCLEOTIDE SEQUENCE [LARGE SCALE GENOMIC DNA]</scope>
    <source>
        <strain evidence="1 2">UGT5.1</strain>
    </source>
</reference>
<protein>
    <submittedName>
        <fullName evidence="1">Uncharacterized protein</fullName>
    </submittedName>
</protein>
<accession>W7JDJ2</accession>
<dbReference type="EMBL" id="KE124539">
    <property type="protein sequence ID" value="EWC76960.1"/>
    <property type="molecule type" value="Genomic_DNA"/>
</dbReference>
<gene>
    <name evidence="1" type="ORF">C923_02374</name>
</gene>